<dbReference type="InterPro" id="IPR004111">
    <property type="entry name" value="Repressor_TetR_C"/>
</dbReference>
<dbReference type="Pfam" id="PF02909">
    <property type="entry name" value="TetR_C_1"/>
    <property type="match status" value="1"/>
</dbReference>
<evidence type="ECO:0000256" key="3">
    <source>
        <dbReference type="ARBA" id="ARBA00023125"/>
    </source>
</evidence>
<keyword evidence="4" id="KW-0804">Transcription</keyword>
<sequence length="244" mass="25672">MTTRTARADQQPGTPPRRGRPRKGASTLTRDVVIETAISVIDEEGVEGVSMRTVARRLGVDAKSLYNYVDGKDHLLDAVAEHILVTVALPEPTGSLDADLRAIGRTFRAATLAHPRAGALVLTRQLSSAAGLRPVATVLSVLRAAGCGPEEAVHLLRTLLASVVGTLLREVSAGPTFGVVGPEATARRQHDLEASGLPVLVEVAPHLARFSHDEEFEYALDLVVTAVTRKVGEGGPTAPQAPPA</sequence>
<dbReference type="GO" id="GO:0003700">
    <property type="term" value="F:DNA-binding transcription factor activity"/>
    <property type="evidence" value="ECO:0007669"/>
    <property type="project" value="TreeGrafter"/>
</dbReference>
<keyword evidence="9" id="KW-1185">Reference proteome</keyword>
<dbReference type="AlphaFoldDB" id="A0A7G1NX45"/>
<dbReference type="KEGG" id="sgm:GCM10017557_03440"/>
<keyword evidence="2" id="KW-0805">Transcription regulation</keyword>
<keyword evidence="1" id="KW-0678">Repressor</keyword>
<dbReference type="PANTHER" id="PTHR30055">
    <property type="entry name" value="HTH-TYPE TRANSCRIPTIONAL REGULATOR RUTR"/>
    <property type="match status" value="1"/>
</dbReference>
<evidence type="ECO:0000256" key="2">
    <source>
        <dbReference type="ARBA" id="ARBA00023015"/>
    </source>
</evidence>
<feature type="DNA-binding region" description="H-T-H motif" evidence="5">
    <location>
        <begin position="50"/>
        <end position="69"/>
    </location>
</feature>
<reference evidence="8 9" key="1">
    <citation type="journal article" date="2014" name="Int. J. Syst. Evol. Microbiol.">
        <title>Complete genome sequence of Corynebacterium casei LMG S-19264T (=DSM 44701T), isolated from a smear-ripened cheese.</title>
        <authorList>
            <consortium name="US DOE Joint Genome Institute (JGI-PGF)"/>
            <person name="Walter F."/>
            <person name="Albersmeier A."/>
            <person name="Kalinowski J."/>
            <person name="Ruckert C."/>
        </authorList>
    </citation>
    <scope>NUCLEOTIDE SEQUENCE [LARGE SCALE GENOMIC DNA]</scope>
    <source>
        <strain evidence="8 9">JCM 4677</strain>
    </source>
</reference>
<evidence type="ECO:0000313" key="9">
    <source>
        <dbReference type="Proteomes" id="UP000516444"/>
    </source>
</evidence>
<organism evidence="8 9">
    <name type="scientific">Streptomyces aurantiacus</name>
    <dbReference type="NCBI Taxonomy" id="47760"/>
    <lineage>
        <taxon>Bacteria</taxon>
        <taxon>Bacillati</taxon>
        <taxon>Actinomycetota</taxon>
        <taxon>Actinomycetes</taxon>
        <taxon>Kitasatosporales</taxon>
        <taxon>Streptomycetaceae</taxon>
        <taxon>Streptomyces</taxon>
        <taxon>Streptomyces aurantiacus group</taxon>
    </lineage>
</organism>
<proteinExistence type="predicted"/>
<dbReference type="PANTHER" id="PTHR30055:SF151">
    <property type="entry name" value="TRANSCRIPTIONAL REGULATORY PROTEIN"/>
    <property type="match status" value="1"/>
</dbReference>
<evidence type="ECO:0000256" key="5">
    <source>
        <dbReference type="PROSITE-ProRule" id="PRU00335"/>
    </source>
</evidence>
<dbReference type="InterPro" id="IPR036271">
    <property type="entry name" value="Tet_transcr_reg_TetR-rel_C_sf"/>
</dbReference>
<dbReference type="InterPro" id="IPR003012">
    <property type="entry name" value="Tet_transcr_reg_TetR"/>
</dbReference>
<feature type="region of interest" description="Disordered" evidence="6">
    <location>
        <begin position="1"/>
        <end position="26"/>
    </location>
</feature>
<evidence type="ECO:0000313" key="8">
    <source>
        <dbReference type="EMBL" id="BCL25485.1"/>
    </source>
</evidence>
<protein>
    <submittedName>
        <fullName evidence="8">TetR family transcriptional regulator</fullName>
    </submittedName>
</protein>
<name>A0A7G1NX45_9ACTN</name>
<dbReference type="SUPFAM" id="SSF46689">
    <property type="entry name" value="Homeodomain-like"/>
    <property type="match status" value="1"/>
</dbReference>
<evidence type="ECO:0000256" key="4">
    <source>
        <dbReference type="ARBA" id="ARBA00023163"/>
    </source>
</evidence>
<dbReference type="Proteomes" id="UP000516444">
    <property type="component" value="Chromosome"/>
</dbReference>
<dbReference type="GO" id="GO:0046677">
    <property type="term" value="P:response to antibiotic"/>
    <property type="evidence" value="ECO:0007669"/>
    <property type="project" value="InterPro"/>
</dbReference>
<gene>
    <name evidence="8" type="ORF">GCM10017557_03440</name>
</gene>
<evidence type="ECO:0000256" key="1">
    <source>
        <dbReference type="ARBA" id="ARBA00022491"/>
    </source>
</evidence>
<dbReference type="PROSITE" id="PS50977">
    <property type="entry name" value="HTH_TETR_2"/>
    <property type="match status" value="1"/>
</dbReference>
<dbReference type="Gene3D" id="1.10.357.10">
    <property type="entry name" value="Tetracycline Repressor, domain 2"/>
    <property type="match status" value="1"/>
</dbReference>
<dbReference type="EMBL" id="AP023440">
    <property type="protein sequence ID" value="BCL25485.1"/>
    <property type="molecule type" value="Genomic_DNA"/>
</dbReference>
<dbReference type="InterPro" id="IPR009057">
    <property type="entry name" value="Homeodomain-like_sf"/>
</dbReference>
<dbReference type="RefSeq" id="WP_246595975.1">
    <property type="nucleotide sequence ID" value="NZ_AP023440.1"/>
</dbReference>
<dbReference type="GO" id="GO:0045892">
    <property type="term" value="P:negative regulation of DNA-templated transcription"/>
    <property type="evidence" value="ECO:0007669"/>
    <property type="project" value="InterPro"/>
</dbReference>
<dbReference type="PRINTS" id="PR00400">
    <property type="entry name" value="TETREPRESSOR"/>
</dbReference>
<feature type="domain" description="HTH tetR-type" evidence="7">
    <location>
        <begin position="27"/>
        <end position="87"/>
    </location>
</feature>
<evidence type="ECO:0000259" key="7">
    <source>
        <dbReference type="PROSITE" id="PS50977"/>
    </source>
</evidence>
<keyword evidence="3 5" id="KW-0238">DNA-binding</keyword>
<dbReference type="SUPFAM" id="SSF48498">
    <property type="entry name" value="Tetracyclin repressor-like, C-terminal domain"/>
    <property type="match status" value="1"/>
</dbReference>
<dbReference type="Pfam" id="PF00440">
    <property type="entry name" value="TetR_N"/>
    <property type="match status" value="1"/>
</dbReference>
<accession>A0A7G1NX45</accession>
<dbReference type="InterPro" id="IPR050109">
    <property type="entry name" value="HTH-type_TetR-like_transc_reg"/>
</dbReference>
<evidence type="ECO:0000256" key="6">
    <source>
        <dbReference type="SAM" id="MobiDB-lite"/>
    </source>
</evidence>
<dbReference type="InterPro" id="IPR001647">
    <property type="entry name" value="HTH_TetR"/>
</dbReference>
<dbReference type="GO" id="GO:0000976">
    <property type="term" value="F:transcription cis-regulatory region binding"/>
    <property type="evidence" value="ECO:0007669"/>
    <property type="project" value="TreeGrafter"/>
</dbReference>